<accession>A0A8B7BJR1</accession>
<feature type="domain" description="Retrotransposon gag" evidence="2">
    <location>
        <begin position="104"/>
        <end position="186"/>
    </location>
</feature>
<reference evidence="4" key="1">
    <citation type="submission" date="2025-08" db="UniProtKB">
        <authorList>
            <consortium name="RefSeq"/>
        </authorList>
    </citation>
    <scope>IDENTIFICATION</scope>
    <source>
        <tissue evidence="4">Young leaves</tissue>
    </source>
</reference>
<dbReference type="Pfam" id="PF03732">
    <property type="entry name" value="Retrotrans_gag"/>
    <property type="match status" value="1"/>
</dbReference>
<dbReference type="RefSeq" id="XP_008778347.2">
    <property type="nucleotide sequence ID" value="XM_008780125.2"/>
</dbReference>
<evidence type="ECO:0000313" key="3">
    <source>
        <dbReference type="Proteomes" id="UP000228380"/>
    </source>
</evidence>
<proteinExistence type="predicted"/>
<sequence>MEDDRRAPSPDPNYHSDSPDTPCFVAGNTDLAGVYQLMMQLLQQQQQMQLATIQPANSYYENLRRLNPPVFDEGSDPIAAETWVRKMEKMFQALQFFEETKVRLAIPQLKGSAEFWWTTMEPAYPTSRITWMDFTRLFYTQYFSDLVNQMKQDEFLALTQPDQMSILEYANKFNELGRFCPQFMDNERSKGS</sequence>
<name>A0A8B7BJR1_PHODC</name>
<dbReference type="KEGG" id="pda:103698136"/>
<gene>
    <name evidence="4" type="primary">LOC103698136</name>
</gene>
<dbReference type="OrthoDB" id="786614at2759"/>
<dbReference type="AlphaFoldDB" id="A0A8B7BJR1"/>
<feature type="region of interest" description="Disordered" evidence="1">
    <location>
        <begin position="1"/>
        <end position="22"/>
    </location>
</feature>
<dbReference type="Proteomes" id="UP000228380">
    <property type="component" value="Unplaced"/>
</dbReference>
<organism evidence="3 4">
    <name type="scientific">Phoenix dactylifera</name>
    <name type="common">Date palm</name>
    <dbReference type="NCBI Taxonomy" id="42345"/>
    <lineage>
        <taxon>Eukaryota</taxon>
        <taxon>Viridiplantae</taxon>
        <taxon>Streptophyta</taxon>
        <taxon>Embryophyta</taxon>
        <taxon>Tracheophyta</taxon>
        <taxon>Spermatophyta</taxon>
        <taxon>Magnoliopsida</taxon>
        <taxon>Liliopsida</taxon>
        <taxon>Arecaceae</taxon>
        <taxon>Coryphoideae</taxon>
        <taxon>Phoeniceae</taxon>
        <taxon>Phoenix</taxon>
    </lineage>
</organism>
<evidence type="ECO:0000256" key="1">
    <source>
        <dbReference type="SAM" id="MobiDB-lite"/>
    </source>
</evidence>
<evidence type="ECO:0000313" key="4">
    <source>
        <dbReference type="RefSeq" id="XP_008778347.2"/>
    </source>
</evidence>
<keyword evidence="3" id="KW-1185">Reference proteome</keyword>
<evidence type="ECO:0000259" key="2">
    <source>
        <dbReference type="Pfam" id="PF03732"/>
    </source>
</evidence>
<dbReference type="InterPro" id="IPR005162">
    <property type="entry name" value="Retrotrans_gag_dom"/>
</dbReference>
<protein>
    <submittedName>
        <fullName evidence="4">Uncharacterized protein LOC103698136</fullName>
    </submittedName>
</protein>
<dbReference type="GeneID" id="103698136"/>